<dbReference type="Proteomes" id="UP001057402">
    <property type="component" value="Chromosome 12"/>
</dbReference>
<name>A0ACB9L0H2_9MYRT</name>
<protein>
    <submittedName>
        <fullName evidence="1">Uncharacterized protein</fullName>
    </submittedName>
</protein>
<organism evidence="1 2">
    <name type="scientific">Melastoma candidum</name>
    <dbReference type="NCBI Taxonomy" id="119954"/>
    <lineage>
        <taxon>Eukaryota</taxon>
        <taxon>Viridiplantae</taxon>
        <taxon>Streptophyta</taxon>
        <taxon>Embryophyta</taxon>
        <taxon>Tracheophyta</taxon>
        <taxon>Spermatophyta</taxon>
        <taxon>Magnoliopsida</taxon>
        <taxon>eudicotyledons</taxon>
        <taxon>Gunneridae</taxon>
        <taxon>Pentapetalae</taxon>
        <taxon>rosids</taxon>
        <taxon>malvids</taxon>
        <taxon>Myrtales</taxon>
        <taxon>Melastomataceae</taxon>
        <taxon>Melastomatoideae</taxon>
        <taxon>Melastomateae</taxon>
        <taxon>Melastoma</taxon>
    </lineage>
</organism>
<comment type="caution">
    <text evidence="1">The sequence shown here is derived from an EMBL/GenBank/DDBJ whole genome shotgun (WGS) entry which is preliminary data.</text>
</comment>
<evidence type="ECO:0000313" key="1">
    <source>
        <dbReference type="EMBL" id="KAI4302858.1"/>
    </source>
</evidence>
<dbReference type="EMBL" id="CM042891">
    <property type="protein sequence ID" value="KAI4302858.1"/>
    <property type="molecule type" value="Genomic_DNA"/>
</dbReference>
<accession>A0ACB9L0H2</accession>
<proteinExistence type="predicted"/>
<sequence>MEVAFRPTYFGPSGIGPMIRLRSPYKLPPPWRSPPTFSRQKLQESRAPTVTDAIEIEIEASTFDFPLDQALKYLEIYREMENCRPGGAAAAVLNLQPKTTMSVAYHQLYGSHDDLFLLELDQKLFDDVLHQRVFIRGQSDEDAVLCTQSKTYAMKFVGTSNSVFLVPPSNQIILDWKPAEHNQNGCEGEVVSVLKLAPGNIELVEIAPKLDKLRSLLSKDYYRLDDVSEMEGDGMEVEKPKLYRWSDLVREVQASDDEIKAGLQAISAVEIDGCWRLVEETSMDMVLRMLLSNSVLNDWTFDALNEDEVVLALVSDGFPQVIACHCLTMFADVVDVHGGTSVWKLNEKRVCVHFARGVLREGKMRLGNFMEEWTKRVPEGMQAKFEMLEGEALTEKLGAETWIQPFRVSSLPLEPSQRFSILFSQRQRWDSKDINPYIRDLAVPGVSLEGLLLKYTRRVQTSPDAEPVFTAR</sequence>
<keyword evidence="2" id="KW-1185">Reference proteome</keyword>
<gene>
    <name evidence="1" type="ORF">MLD38_038557</name>
</gene>
<evidence type="ECO:0000313" key="2">
    <source>
        <dbReference type="Proteomes" id="UP001057402"/>
    </source>
</evidence>
<reference evidence="2" key="1">
    <citation type="journal article" date="2023" name="Front. Plant Sci.">
        <title>Chromosomal-level genome assembly of Melastoma candidum provides insights into trichome evolution.</title>
        <authorList>
            <person name="Zhong Y."/>
            <person name="Wu W."/>
            <person name="Sun C."/>
            <person name="Zou P."/>
            <person name="Liu Y."/>
            <person name="Dai S."/>
            <person name="Zhou R."/>
        </authorList>
    </citation>
    <scope>NUCLEOTIDE SEQUENCE [LARGE SCALE GENOMIC DNA]</scope>
</reference>